<feature type="region of interest" description="Disordered" evidence="1">
    <location>
        <begin position="367"/>
        <end position="393"/>
    </location>
</feature>
<dbReference type="EMBL" id="GL883121">
    <property type="protein sequence ID" value="EGG03898.1"/>
    <property type="molecule type" value="Genomic_DNA"/>
</dbReference>
<dbReference type="HOGENOM" id="CLU_013928_0_0_1"/>
<dbReference type="OrthoDB" id="2534759at2759"/>
<dbReference type="InParanoid" id="F4RU96"/>
<reference evidence="3" key="1">
    <citation type="journal article" date="2011" name="Proc. Natl. Acad. Sci. U.S.A.">
        <title>Obligate biotrophy features unraveled by the genomic analysis of rust fungi.</title>
        <authorList>
            <person name="Duplessis S."/>
            <person name="Cuomo C.A."/>
            <person name="Lin Y.-C."/>
            <person name="Aerts A."/>
            <person name="Tisserant E."/>
            <person name="Veneault-Fourrey C."/>
            <person name="Joly D.L."/>
            <person name="Hacquard S."/>
            <person name="Amselem J."/>
            <person name="Cantarel B.L."/>
            <person name="Chiu R."/>
            <person name="Coutinho P.M."/>
            <person name="Feau N."/>
            <person name="Field M."/>
            <person name="Frey P."/>
            <person name="Gelhaye E."/>
            <person name="Goldberg J."/>
            <person name="Grabherr M.G."/>
            <person name="Kodira C.D."/>
            <person name="Kohler A."/>
            <person name="Kuees U."/>
            <person name="Lindquist E.A."/>
            <person name="Lucas S.M."/>
            <person name="Mago R."/>
            <person name="Mauceli E."/>
            <person name="Morin E."/>
            <person name="Murat C."/>
            <person name="Pangilinan J.L."/>
            <person name="Park R."/>
            <person name="Pearson M."/>
            <person name="Quesneville H."/>
            <person name="Rouhier N."/>
            <person name="Sakthikumar S."/>
            <person name="Salamov A.A."/>
            <person name="Schmutz J."/>
            <person name="Selles B."/>
            <person name="Shapiro H."/>
            <person name="Tanguay P."/>
            <person name="Tuskan G.A."/>
            <person name="Henrissat B."/>
            <person name="Van de Peer Y."/>
            <person name="Rouze P."/>
            <person name="Ellis J.G."/>
            <person name="Dodds P.N."/>
            <person name="Schein J.E."/>
            <person name="Zhong S."/>
            <person name="Hamelin R.C."/>
            <person name="Grigoriev I.V."/>
            <person name="Szabo L.J."/>
            <person name="Martin F."/>
        </authorList>
    </citation>
    <scope>NUCLEOTIDE SEQUENCE [LARGE SCALE GENOMIC DNA]</scope>
    <source>
        <strain evidence="3">98AG31 / pathotype 3-4-7</strain>
    </source>
</reference>
<proteinExistence type="predicted"/>
<dbReference type="AlphaFoldDB" id="F4RU96"/>
<accession>F4RU96</accession>
<dbReference type="KEGG" id="mlr:MELLADRAFT_117173"/>
<name>F4RU96_MELLP</name>
<feature type="compositionally biased region" description="Polar residues" evidence="1">
    <location>
        <begin position="188"/>
        <end position="209"/>
    </location>
</feature>
<dbReference type="STRING" id="747676.F4RU96"/>
<dbReference type="PANTHER" id="PTHR38702:SF1">
    <property type="entry name" value="CALPONIN-HOMOLOGY (CH) DOMAIN-CONTAINING PROTEIN"/>
    <property type="match status" value="1"/>
</dbReference>
<dbReference type="PANTHER" id="PTHR38702">
    <property type="entry name" value="CALPONIN-HOMOLOGY (CH) DOMAIN-CONTAINING PROTEIN"/>
    <property type="match status" value="1"/>
</dbReference>
<evidence type="ECO:0000313" key="3">
    <source>
        <dbReference type="Proteomes" id="UP000001072"/>
    </source>
</evidence>
<feature type="compositionally biased region" description="Acidic residues" evidence="1">
    <location>
        <begin position="541"/>
        <end position="551"/>
    </location>
</feature>
<evidence type="ECO:0008006" key="4">
    <source>
        <dbReference type="Google" id="ProtNLM"/>
    </source>
</evidence>
<evidence type="ECO:0000313" key="2">
    <source>
        <dbReference type="EMBL" id="EGG03898.1"/>
    </source>
</evidence>
<keyword evidence="3" id="KW-1185">Reference proteome</keyword>
<dbReference type="Proteomes" id="UP000001072">
    <property type="component" value="Unassembled WGS sequence"/>
</dbReference>
<feature type="compositionally biased region" description="Low complexity" evidence="1">
    <location>
        <begin position="1"/>
        <end position="46"/>
    </location>
</feature>
<feature type="region of interest" description="Disordered" evidence="1">
    <location>
        <begin position="188"/>
        <end position="213"/>
    </location>
</feature>
<dbReference type="VEuPathDB" id="FungiDB:MELLADRAFT_117173"/>
<feature type="region of interest" description="Disordered" evidence="1">
    <location>
        <begin position="319"/>
        <end position="338"/>
    </location>
</feature>
<feature type="compositionally biased region" description="Acidic residues" evidence="1">
    <location>
        <begin position="515"/>
        <end position="532"/>
    </location>
</feature>
<feature type="compositionally biased region" description="Low complexity" evidence="1">
    <location>
        <begin position="374"/>
        <end position="393"/>
    </location>
</feature>
<protein>
    <recommendedName>
        <fullName evidence="4">Calponin-homology (CH) domain-containing protein</fullName>
    </recommendedName>
</protein>
<feature type="region of interest" description="Disordered" evidence="1">
    <location>
        <begin position="497"/>
        <end position="553"/>
    </location>
</feature>
<dbReference type="eggNOG" id="ENOG502S2SA">
    <property type="taxonomic scope" value="Eukaryota"/>
</dbReference>
<dbReference type="GeneID" id="18925962"/>
<feature type="region of interest" description="Disordered" evidence="1">
    <location>
        <begin position="1"/>
        <end position="75"/>
    </location>
</feature>
<dbReference type="RefSeq" id="XP_007412691.1">
    <property type="nucleotide sequence ID" value="XM_007412629.1"/>
</dbReference>
<gene>
    <name evidence="2" type="ORF">MELLADRAFT_117173</name>
</gene>
<feature type="compositionally biased region" description="Polar residues" evidence="1">
    <location>
        <begin position="63"/>
        <end position="72"/>
    </location>
</feature>
<sequence length="727" mass="81571">MSSNTKPSSSSNNNIPFPQPSSSSSSNQINITTTTTSSNQDDFSTTRITDSRMSTRSRRAYYTPQTPRQFSRSAAKRDSVMALGSIAHLQHYFVKHGLASKDRPGQNKNLVLAIPGTTTTLTEEEEEEFDELPTPLPPPPMPSQPYFPPGRALPNLTDLESARREVMNQLDQVCESWGLIELTSMRRVSSAQSNRSISDQERTSNSTSPALRPTEDDFVVNLLALTTGAVRSVQKFILTLPDLDLIESTSKPGSTQGGLESRISHLELSTSARPRISKSVLNPFRSTSASAHHSSHKPFSRASLIDPFALFKKRLPSKFHQTNNNNNNHQVEESKEDPLSVLRRTSLDVLGCLKEIEFRYRIPGSATPTEPFQSTITSSSSSSSPDFSSDTPPLIIDTSTEDSTSSISTSTNLLPALSWDYRSDLGLQDVRQEAMVVKRWLEAVDGVLEGVTIINRRPSSFQSVNPNPNLKHKSSGNSIGLGLPLIKTQQNKFKKMFNSSKPNETGVPGISIQEEKEEESEEEIAEEEDEENPLEKWAREEVEEELEENANEEDRGLKKLIRAYECLRFFLPFDHLSHLKSPIESRTDFLKCLSDGMLVCIAYNIALRQSHRPWGFIPSQSIHNVIELEQRNLSIITSHSNQNQNHSSSSSDPNERIGLTYRRMDNLRVWAAALKLRYLIKSQGFEPKVVSRGEDGWEKMLESFGVLDKHLNKKLSREILLIIINFW</sequence>
<evidence type="ECO:0000256" key="1">
    <source>
        <dbReference type="SAM" id="MobiDB-lite"/>
    </source>
</evidence>
<organism evidence="3">
    <name type="scientific">Melampsora larici-populina (strain 98AG31 / pathotype 3-4-7)</name>
    <name type="common">Poplar leaf rust fungus</name>
    <dbReference type="NCBI Taxonomy" id="747676"/>
    <lineage>
        <taxon>Eukaryota</taxon>
        <taxon>Fungi</taxon>
        <taxon>Dikarya</taxon>
        <taxon>Basidiomycota</taxon>
        <taxon>Pucciniomycotina</taxon>
        <taxon>Pucciniomycetes</taxon>
        <taxon>Pucciniales</taxon>
        <taxon>Melampsoraceae</taxon>
        <taxon>Melampsora</taxon>
    </lineage>
</organism>